<keyword evidence="1" id="KW-1133">Transmembrane helix</keyword>
<keyword evidence="1" id="KW-0812">Transmembrane</keyword>
<feature type="transmembrane region" description="Helical" evidence="1">
    <location>
        <begin position="26"/>
        <end position="49"/>
    </location>
</feature>
<evidence type="ECO:0008006" key="4">
    <source>
        <dbReference type="Google" id="ProtNLM"/>
    </source>
</evidence>
<feature type="transmembrane region" description="Helical" evidence="1">
    <location>
        <begin position="405"/>
        <end position="424"/>
    </location>
</feature>
<evidence type="ECO:0000313" key="2">
    <source>
        <dbReference type="EMBL" id="MBB4744729.1"/>
    </source>
</evidence>
<name>A0A7W7H6D5_9ACTN</name>
<accession>A0A7W7H6D5</accession>
<feature type="transmembrane region" description="Helical" evidence="1">
    <location>
        <begin position="243"/>
        <end position="263"/>
    </location>
</feature>
<organism evidence="2 3">
    <name type="scientific">Actinoplanes octamycinicus</name>
    <dbReference type="NCBI Taxonomy" id="135948"/>
    <lineage>
        <taxon>Bacteria</taxon>
        <taxon>Bacillati</taxon>
        <taxon>Actinomycetota</taxon>
        <taxon>Actinomycetes</taxon>
        <taxon>Micromonosporales</taxon>
        <taxon>Micromonosporaceae</taxon>
        <taxon>Actinoplanes</taxon>
    </lineage>
</organism>
<proteinExistence type="predicted"/>
<sequence length="432" mass="46181">MPAVLNAIRNTARNLVRKETPARLRLWSALVVLAATALLATTSLVMARLQDQVRVIGREAAPQATTAADLYFALSDMDAQATRLLLTGDSDALAGTRADALGAYRERSRQADADLERMLAAGATDRAVVVDLLDGLGVYHQRIGQTITAADRIERRQAGRLPAEALGYYTQATNVLHLRLLPAARQLRDDAIGRLDRAYAGKRATEATGSTLVLLLGGALLVLLITLQVWLARRFRRSVNPALLAATALGLVLGIGASVVLGVQADRMSTARDEHLTPYLALAGLRATGYDAAADTSRYVVSANLGLYRDGFTAKAGPLRGELGAVAGAEAVQRWMAYQRDHEKVLALADAGRTGAAVDALTGIRRGDAAFDFAYFDAAVGAVTDVRKQGFDRESRGAERALRGWAVLPVVVLGAVILLVPLGVRRRLAEYR</sequence>
<feature type="transmembrane region" description="Helical" evidence="1">
    <location>
        <begin position="212"/>
        <end position="231"/>
    </location>
</feature>
<reference evidence="2 3" key="1">
    <citation type="submission" date="2020-08" db="EMBL/GenBank/DDBJ databases">
        <title>Sequencing the genomes of 1000 actinobacteria strains.</title>
        <authorList>
            <person name="Klenk H.-P."/>
        </authorList>
    </citation>
    <scope>NUCLEOTIDE SEQUENCE [LARGE SCALE GENOMIC DNA]</scope>
    <source>
        <strain evidence="2 3">DSM 45809</strain>
    </source>
</reference>
<comment type="caution">
    <text evidence="2">The sequence shown here is derived from an EMBL/GenBank/DDBJ whole genome shotgun (WGS) entry which is preliminary data.</text>
</comment>
<dbReference type="AlphaFoldDB" id="A0A7W7H6D5"/>
<dbReference type="RefSeq" id="WP_239176607.1">
    <property type="nucleotide sequence ID" value="NZ_BAABFG010000005.1"/>
</dbReference>
<keyword evidence="3" id="KW-1185">Reference proteome</keyword>
<protein>
    <recommendedName>
        <fullName evidence="4">Secreted protein</fullName>
    </recommendedName>
</protein>
<evidence type="ECO:0000313" key="3">
    <source>
        <dbReference type="Proteomes" id="UP000546162"/>
    </source>
</evidence>
<keyword evidence="1" id="KW-0472">Membrane</keyword>
<evidence type="ECO:0000256" key="1">
    <source>
        <dbReference type="SAM" id="Phobius"/>
    </source>
</evidence>
<gene>
    <name evidence="2" type="ORF">BJY16_008188</name>
</gene>
<dbReference type="Proteomes" id="UP000546162">
    <property type="component" value="Unassembled WGS sequence"/>
</dbReference>
<dbReference type="EMBL" id="JACHNB010000001">
    <property type="protein sequence ID" value="MBB4744729.1"/>
    <property type="molecule type" value="Genomic_DNA"/>
</dbReference>